<evidence type="ECO:0000256" key="3">
    <source>
        <dbReference type="ARBA" id="ARBA00022475"/>
    </source>
</evidence>
<dbReference type="PANTHER" id="PTHR30250">
    <property type="entry name" value="PST FAMILY PREDICTED COLANIC ACID TRANSPORTER"/>
    <property type="match status" value="1"/>
</dbReference>
<dbReference type="InterPro" id="IPR050833">
    <property type="entry name" value="Poly_Biosynth_Transport"/>
</dbReference>
<keyword evidence="6 7" id="KW-0472">Membrane</keyword>
<feature type="transmembrane region" description="Helical" evidence="7">
    <location>
        <begin position="124"/>
        <end position="145"/>
    </location>
</feature>
<feature type="transmembrane region" description="Helical" evidence="7">
    <location>
        <begin position="365"/>
        <end position="385"/>
    </location>
</feature>
<dbReference type="Proteomes" id="UP001162880">
    <property type="component" value="Unassembled WGS sequence"/>
</dbReference>
<keyword evidence="3" id="KW-1003">Cell membrane</keyword>
<keyword evidence="9" id="KW-1185">Reference proteome</keyword>
<feature type="transmembrane region" description="Helical" evidence="7">
    <location>
        <begin position="87"/>
        <end position="112"/>
    </location>
</feature>
<evidence type="ECO:0000256" key="1">
    <source>
        <dbReference type="ARBA" id="ARBA00004651"/>
    </source>
</evidence>
<comment type="subcellular location">
    <subcellularLocation>
        <location evidence="1">Cell membrane</location>
        <topology evidence="1">Multi-pass membrane protein</topology>
    </subcellularLocation>
</comment>
<evidence type="ECO:0000256" key="2">
    <source>
        <dbReference type="ARBA" id="ARBA00007430"/>
    </source>
</evidence>
<feature type="transmembrane region" description="Helical" evidence="7">
    <location>
        <begin position="459"/>
        <end position="477"/>
    </location>
</feature>
<reference evidence="8" key="1">
    <citation type="submission" date="2022-03" db="EMBL/GenBank/DDBJ databases">
        <title>Identification of a novel bacterium isolated from mangrove sediments.</title>
        <authorList>
            <person name="Pan X."/>
        </authorList>
    </citation>
    <scope>NUCLEOTIDE SEQUENCE</scope>
    <source>
        <strain evidence="8">B2580</strain>
    </source>
</reference>
<sequence length="490" mass="52783">MTTTSMVPARQRLRSAGKHGGKALFAFTARSLQQVSTLVITLLAARFLPPSQYGVYSLGIVFIVLVQTMTYTGFYQFILTSREEDGAVLSTCFWLIIGLASLASLVLALAAFPLEWMFKAPSLGTLLLLLALIQPLASIGAWSSAALLRRGEIMRNFIVMFVQNIVALIGGAALLWFWHSIFALVAFRYVRVLTGTVLHALLGRDQPQRLFRRDLARRATAFSGALYGSRFLGFLARYAADLLLGMLHSPAAVGLYRFGNRVATGATDVFNQPMTTFAATQFGVAARRDRDFAMPLAQFSGTITMLSGLTGAVIIVFAHDAVTLFFRPSYLAALTVTYAMALRGAASVGQMLIEPVFAALGKTAWVMMFDLVSTVIAVAAIFAASPFGLEALAWTQAAVVLGTTGWAFGLLHWRGHIRIGSALRNFAGAVALCVIYGLILLGVYRLGIAAMQLRPVETLTLGLAFAALLAVAVLSVATRLRIFSLQAFSG</sequence>
<keyword evidence="5 7" id="KW-1133">Transmembrane helix</keyword>
<dbReference type="RefSeq" id="WP_243993459.1">
    <property type="nucleotide sequence ID" value="NZ_JALHLE010000013.1"/>
</dbReference>
<feature type="transmembrane region" description="Helical" evidence="7">
    <location>
        <begin position="21"/>
        <end position="47"/>
    </location>
</feature>
<evidence type="ECO:0000313" key="9">
    <source>
        <dbReference type="Proteomes" id="UP001162880"/>
    </source>
</evidence>
<gene>
    <name evidence="8" type="ORF">MTR64_10240</name>
</gene>
<comment type="similarity">
    <text evidence="2">Belongs to the polysaccharide synthase family.</text>
</comment>
<proteinExistence type="inferred from homology"/>
<dbReference type="Pfam" id="PF13440">
    <property type="entry name" value="Polysacc_synt_3"/>
    <property type="match status" value="1"/>
</dbReference>
<evidence type="ECO:0000313" key="8">
    <source>
        <dbReference type="EMBL" id="MCJ2178944.1"/>
    </source>
</evidence>
<feature type="transmembrane region" description="Helical" evidence="7">
    <location>
        <begin position="391"/>
        <end position="413"/>
    </location>
</feature>
<evidence type="ECO:0000256" key="6">
    <source>
        <dbReference type="ARBA" id="ARBA00023136"/>
    </source>
</evidence>
<feature type="transmembrane region" description="Helical" evidence="7">
    <location>
        <begin position="157"/>
        <end position="178"/>
    </location>
</feature>
<feature type="transmembrane region" description="Helical" evidence="7">
    <location>
        <begin position="330"/>
        <end position="353"/>
    </location>
</feature>
<evidence type="ECO:0000256" key="7">
    <source>
        <dbReference type="SAM" id="Phobius"/>
    </source>
</evidence>
<evidence type="ECO:0000256" key="4">
    <source>
        <dbReference type="ARBA" id="ARBA00022692"/>
    </source>
</evidence>
<feature type="transmembrane region" description="Helical" evidence="7">
    <location>
        <begin position="296"/>
        <end position="318"/>
    </location>
</feature>
<feature type="transmembrane region" description="Helical" evidence="7">
    <location>
        <begin position="425"/>
        <end position="447"/>
    </location>
</feature>
<dbReference type="EMBL" id="JALHLE010000013">
    <property type="protein sequence ID" value="MCJ2178944.1"/>
    <property type="molecule type" value="Genomic_DNA"/>
</dbReference>
<accession>A0ABT0B1Y4</accession>
<protein>
    <submittedName>
        <fullName evidence="8">Oligosaccharide flippase family protein</fullName>
    </submittedName>
</protein>
<feature type="transmembrane region" description="Helical" evidence="7">
    <location>
        <begin position="53"/>
        <end position="75"/>
    </location>
</feature>
<evidence type="ECO:0000256" key="5">
    <source>
        <dbReference type="ARBA" id="ARBA00022989"/>
    </source>
</evidence>
<name>A0ABT0B1Y4_9SPHN</name>
<organism evidence="8 9">
    <name type="scientific">Novosphingobium album</name>
    <name type="common">ex Hu et al. 2023</name>
    <dbReference type="NCBI Taxonomy" id="2930093"/>
    <lineage>
        <taxon>Bacteria</taxon>
        <taxon>Pseudomonadati</taxon>
        <taxon>Pseudomonadota</taxon>
        <taxon>Alphaproteobacteria</taxon>
        <taxon>Sphingomonadales</taxon>
        <taxon>Sphingomonadaceae</taxon>
        <taxon>Novosphingobium</taxon>
    </lineage>
</organism>
<dbReference type="PANTHER" id="PTHR30250:SF10">
    <property type="entry name" value="LIPOPOLYSACCHARIDE BIOSYNTHESIS PROTEIN WZXC"/>
    <property type="match status" value="1"/>
</dbReference>
<comment type="caution">
    <text evidence="8">The sequence shown here is derived from an EMBL/GenBank/DDBJ whole genome shotgun (WGS) entry which is preliminary data.</text>
</comment>
<feature type="transmembrane region" description="Helical" evidence="7">
    <location>
        <begin position="184"/>
        <end position="203"/>
    </location>
</feature>
<keyword evidence="4 7" id="KW-0812">Transmembrane</keyword>